<dbReference type="Proteomes" id="UP000199399">
    <property type="component" value="Unassembled WGS sequence"/>
</dbReference>
<evidence type="ECO:0000313" key="1">
    <source>
        <dbReference type="EMBL" id="SDE95930.1"/>
    </source>
</evidence>
<accession>A0A1G7H666</accession>
<organism evidence="1 2">
    <name type="scientific">Sulfitobacter delicatus</name>
    <dbReference type="NCBI Taxonomy" id="218672"/>
    <lineage>
        <taxon>Bacteria</taxon>
        <taxon>Pseudomonadati</taxon>
        <taxon>Pseudomonadota</taxon>
        <taxon>Alphaproteobacteria</taxon>
        <taxon>Rhodobacterales</taxon>
        <taxon>Roseobacteraceae</taxon>
        <taxon>Sulfitobacter</taxon>
    </lineage>
</organism>
<gene>
    <name evidence="1" type="ORF">SAMN04489759_1019</name>
</gene>
<dbReference type="EMBL" id="FNBP01000001">
    <property type="protein sequence ID" value="SDE95930.1"/>
    <property type="molecule type" value="Genomic_DNA"/>
</dbReference>
<protein>
    <submittedName>
        <fullName evidence="1">Uncharacterized protein</fullName>
    </submittedName>
</protein>
<dbReference type="STRING" id="218672.SAMN04489759_1019"/>
<sequence length="749" mass="84652">MTNRSSFAEARLIRGGLTEEESDYAAEYRSNVQNVPGTLKGVARIGVDSLGVVQEVGVPAQLRCHRYIGPMIAVINSPESGITASRVPSYKRAFEYIVKVAVSGEESDRRYFGRALLKRLKSELTSEYSIKASMDDAKRLFNKAADKSDDLKVKREIRTLIGGKGAKALDSGYWPNLRAVERYPTRSLEDVFGDSLNYTNEQYIDAVTDYASAFIRKWSDVRKRLRNEHPELYAKICDAVTRIGVERLKKIERTQAYSPRVLKWENEWFEILGINIEILVAMDDAFLNAIAMSQWRKSIHFERFSSAVNLAKNGAKGFADQLLKVTASCSYPKSQWSIWENGGKNFSIMSRLMLSLLDFLGPSLEEETCLVWLLASRRIQLSNTVRLKRAQIDEDATGIWIRSFKGRSGKAENVCIKKNTRMGRALKAYLWDYDQRPLGNVVSEAMISPYKPQTARFSSTWNFYHLAFSDHSEGLIEYGLSDANLIVVKQIYLSVVQVKRQNGRAFNFGDVERRTAKALLPSAIAQSHVYAEEAKRGGFIKSTTLLKSYYSEDPDELSRQAQNEFHTLKTREEIYRARSRDKVKLRKGRAFAAAVSEEMASISHDIIGEWEERTSPFSVSALVDFIGLRGSSLEAPPETILAAAKAEKFIVEKSGLIKKDGMIYLFDSGLTARMMMEEVRHIEGELEGLFATQDLDKAINAWAKLNFLELLLKRFSAVSLKDASEKYGHLERRIPHAPISEGGNSWIVE</sequence>
<dbReference type="AlphaFoldDB" id="A0A1G7H666"/>
<name>A0A1G7H666_9RHOB</name>
<dbReference type="RefSeq" id="WP_139186604.1">
    <property type="nucleotide sequence ID" value="NZ_FNBP01000001.1"/>
</dbReference>
<proteinExistence type="predicted"/>
<evidence type="ECO:0000313" key="2">
    <source>
        <dbReference type="Proteomes" id="UP000199399"/>
    </source>
</evidence>
<keyword evidence="2" id="KW-1185">Reference proteome</keyword>
<reference evidence="2" key="1">
    <citation type="submission" date="2016-10" db="EMBL/GenBank/DDBJ databases">
        <authorList>
            <person name="Varghese N."/>
            <person name="Submissions S."/>
        </authorList>
    </citation>
    <scope>NUCLEOTIDE SEQUENCE [LARGE SCALE GENOMIC DNA]</scope>
    <source>
        <strain evidence="2">DSM 16477</strain>
    </source>
</reference>